<dbReference type="Proteomes" id="UP000315750">
    <property type="component" value="Chromosome"/>
</dbReference>
<dbReference type="InterPro" id="IPR050595">
    <property type="entry name" value="Bact_response_regulator"/>
</dbReference>
<feature type="modified residue" description="4-aspartylphosphate" evidence="4">
    <location>
        <position position="513"/>
    </location>
</feature>
<evidence type="ECO:0000256" key="2">
    <source>
        <dbReference type="ARBA" id="ARBA00022679"/>
    </source>
</evidence>
<dbReference type="EMBL" id="CP036278">
    <property type="protein sequence ID" value="QDU57809.1"/>
    <property type="molecule type" value="Genomic_DNA"/>
</dbReference>
<gene>
    <name evidence="6" type="primary">tmoT_2</name>
    <name evidence="6" type="ORF">Pan181_40320</name>
</gene>
<dbReference type="PANTHER" id="PTHR44591">
    <property type="entry name" value="STRESS RESPONSE REGULATOR PROTEIN 1"/>
    <property type="match status" value="1"/>
</dbReference>
<dbReference type="PROSITE" id="PS50110">
    <property type="entry name" value="RESPONSE_REGULATORY"/>
    <property type="match status" value="1"/>
</dbReference>
<dbReference type="SMART" id="SM00065">
    <property type="entry name" value="GAF"/>
    <property type="match status" value="1"/>
</dbReference>
<keyword evidence="7" id="KW-1185">Reference proteome</keyword>
<protein>
    <submittedName>
        <fullName evidence="6">Response regulator protein TmoT</fullName>
    </submittedName>
</protein>
<dbReference type="InterPro" id="IPR035965">
    <property type="entry name" value="PAS-like_dom_sf"/>
</dbReference>
<dbReference type="Gene3D" id="3.30.450.20">
    <property type="entry name" value="PAS domain"/>
    <property type="match status" value="1"/>
</dbReference>
<evidence type="ECO:0000256" key="4">
    <source>
        <dbReference type="PROSITE-ProRule" id="PRU00169"/>
    </source>
</evidence>
<keyword evidence="1 4" id="KW-0597">Phosphoprotein</keyword>
<feature type="domain" description="Response regulatory" evidence="5">
    <location>
        <begin position="460"/>
        <end position="580"/>
    </location>
</feature>
<evidence type="ECO:0000313" key="7">
    <source>
        <dbReference type="Proteomes" id="UP000315750"/>
    </source>
</evidence>
<evidence type="ECO:0000256" key="1">
    <source>
        <dbReference type="ARBA" id="ARBA00022553"/>
    </source>
</evidence>
<dbReference type="AlphaFoldDB" id="A0A518ASU6"/>
<dbReference type="Gene3D" id="3.30.450.40">
    <property type="match status" value="1"/>
</dbReference>
<dbReference type="CDD" id="cd17546">
    <property type="entry name" value="REC_hyHK_CKI1_RcsC-like"/>
    <property type="match status" value="1"/>
</dbReference>
<name>A0A518ASU6_9BACT</name>
<proteinExistence type="predicted"/>
<dbReference type="GO" id="GO:0000160">
    <property type="term" value="P:phosphorelay signal transduction system"/>
    <property type="evidence" value="ECO:0007669"/>
    <property type="project" value="InterPro"/>
</dbReference>
<reference evidence="6 7" key="1">
    <citation type="submission" date="2019-02" db="EMBL/GenBank/DDBJ databases">
        <title>Deep-cultivation of Planctomycetes and their phenomic and genomic characterization uncovers novel biology.</title>
        <authorList>
            <person name="Wiegand S."/>
            <person name="Jogler M."/>
            <person name="Boedeker C."/>
            <person name="Pinto D."/>
            <person name="Vollmers J."/>
            <person name="Rivas-Marin E."/>
            <person name="Kohn T."/>
            <person name="Peeters S.H."/>
            <person name="Heuer A."/>
            <person name="Rast P."/>
            <person name="Oberbeckmann S."/>
            <person name="Bunk B."/>
            <person name="Jeske O."/>
            <person name="Meyerdierks A."/>
            <person name="Storesund J.E."/>
            <person name="Kallscheuer N."/>
            <person name="Luecker S."/>
            <person name="Lage O.M."/>
            <person name="Pohl T."/>
            <person name="Merkel B.J."/>
            <person name="Hornburger P."/>
            <person name="Mueller R.-W."/>
            <person name="Bruemmer F."/>
            <person name="Labrenz M."/>
            <person name="Spormann A.M."/>
            <person name="Op den Camp H."/>
            <person name="Overmann J."/>
            <person name="Amann R."/>
            <person name="Jetten M.S.M."/>
            <person name="Mascher T."/>
            <person name="Medema M.H."/>
            <person name="Devos D.P."/>
            <person name="Kaster A.-K."/>
            <person name="Ovreas L."/>
            <person name="Rohde M."/>
            <person name="Galperin M.Y."/>
            <person name="Jogler C."/>
        </authorList>
    </citation>
    <scope>NUCLEOTIDE SEQUENCE [LARGE SCALE GENOMIC DNA]</scope>
    <source>
        <strain evidence="6 7">Pan181</strain>
    </source>
</reference>
<dbReference type="SUPFAM" id="SSF52172">
    <property type="entry name" value="CheY-like"/>
    <property type="match status" value="1"/>
</dbReference>
<evidence type="ECO:0000256" key="3">
    <source>
        <dbReference type="ARBA" id="ARBA00022777"/>
    </source>
</evidence>
<dbReference type="InterPro" id="IPR011006">
    <property type="entry name" value="CheY-like_superfamily"/>
</dbReference>
<evidence type="ECO:0000259" key="5">
    <source>
        <dbReference type="PROSITE" id="PS50110"/>
    </source>
</evidence>
<keyword evidence="2" id="KW-0808">Transferase</keyword>
<dbReference type="SUPFAM" id="SSF55785">
    <property type="entry name" value="PYP-like sensor domain (PAS domain)"/>
    <property type="match status" value="1"/>
</dbReference>
<dbReference type="RefSeq" id="WP_231943646.1">
    <property type="nucleotide sequence ID" value="NZ_CP036278.1"/>
</dbReference>
<dbReference type="Pfam" id="PF00072">
    <property type="entry name" value="Response_reg"/>
    <property type="match status" value="1"/>
</dbReference>
<dbReference type="InterPro" id="IPR003018">
    <property type="entry name" value="GAF"/>
</dbReference>
<accession>A0A518ASU6</accession>
<dbReference type="Pfam" id="PF01590">
    <property type="entry name" value="GAF"/>
    <property type="match status" value="1"/>
</dbReference>
<dbReference type="SUPFAM" id="SSF55781">
    <property type="entry name" value="GAF domain-like"/>
    <property type="match status" value="1"/>
</dbReference>
<dbReference type="InterPro" id="IPR029016">
    <property type="entry name" value="GAF-like_dom_sf"/>
</dbReference>
<dbReference type="GO" id="GO:0016301">
    <property type="term" value="F:kinase activity"/>
    <property type="evidence" value="ECO:0007669"/>
    <property type="project" value="UniProtKB-KW"/>
</dbReference>
<dbReference type="SMART" id="SM00448">
    <property type="entry name" value="REC"/>
    <property type="match status" value="1"/>
</dbReference>
<keyword evidence="3" id="KW-0418">Kinase</keyword>
<dbReference type="InterPro" id="IPR001789">
    <property type="entry name" value="Sig_transdc_resp-reg_receiver"/>
</dbReference>
<dbReference type="KEGG" id="amuc:Pan181_40320"/>
<evidence type="ECO:0000313" key="6">
    <source>
        <dbReference type="EMBL" id="QDU57809.1"/>
    </source>
</evidence>
<sequence>MPDNAHESRDIGDHEVAVAGQKPQVLCLGGSNDQVAAIQQRFGDQMHVVRVGSPMRAMAELARGDFVGVYADAEHFSAAFDAGQVMQNQQILQSMSDGVLLLGSDNVIIWSNGRLGEWVGVQDVVGQNLYSVLSDPEILGSEFCPFGRALSTQHPSASTLRCEDNRCYRVHAAPLFEGSEQSRHLVVTIRDVTDEYHERQKLANIHQAGVELADLTPDEVADMDFNGRIELLKDNILHCTQDVLKFDVVEIRMLEQSTGSLKPLLAVGMKPEAEARELIASTEGNGVTGWVAATGQSYLCEDTSKDGLYLEGSQGAKSSMTVPLMLHDDVIGTFNVESPEVKAFTNSDLQFVEIFCRDLAVALNTLELLAAEQANTAAASVEAIHRAVARPVDDILNDAVNVMERYIGHDPAVVERLQRILMNARDIKQVIQKVGQSMAPLEARPASSRPEQRPALVGKRVLVVDEDESVRSAAHALLDRYSCVVETAHDGNEAVLMVRNLGQGQRYDAIISDIRLPDMSGHQLMLKLAEMSEHVPLILMTGFGYDPGHSIVKARQAGLKHVLYKPFRLDQLLEAVEQTVTPEA</sequence>
<dbReference type="Gene3D" id="3.40.50.2300">
    <property type="match status" value="1"/>
</dbReference>
<dbReference type="PANTHER" id="PTHR44591:SF3">
    <property type="entry name" value="RESPONSE REGULATORY DOMAIN-CONTAINING PROTEIN"/>
    <property type="match status" value="1"/>
</dbReference>
<organism evidence="6 7">
    <name type="scientific">Aeoliella mucimassa</name>
    <dbReference type="NCBI Taxonomy" id="2527972"/>
    <lineage>
        <taxon>Bacteria</taxon>
        <taxon>Pseudomonadati</taxon>
        <taxon>Planctomycetota</taxon>
        <taxon>Planctomycetia</taxon>
        <taxon>Pirellulales</taxon>
        <taxon>Lacipirellulaceae</taxon>
        <taxon>Aeoliella</taxon>
    </lineage>
</organism>